<dbReference type="OrthoDB" id="5647176at2"/>
<comment type="caution">
    <text evidence="2">The sequence shown here is derived from an EMBL/GenBank/DDBJ whole genome shotgun (WGS) entry which is preliminary data.</text>
</comment>
<organism evidence="2 3">
    <name type="scientific">Legionella quinlivanii</name>
    <dbReference type="NCBI Taxonomy" id="45073"/>
    <lineage>
        <taxon>Bacteria</taxon>
        <taxon>Pseudomonadati</taxon>
        <taxon>Pseudomonadota</taxon>
        <taxon>Gammaproteobacteria</taxon>
        <taxon>Legionellales</taxon>
        <taxon>Legionellaceae</taxon>
        <taxon>Legionella</taxon>
    </lineage>
</organism>
<feature type="region of interest" description="Disordered" evidence="1">
    <location>
        <begin position="485"/>
        <end position="504"/>
    </location>
</feature>
<dbReference type="PATRIC" id="fig|45073.5.peg.1886"/>
<sequence length="516" mass="58551">MEEKREVKDNNGMPFWLQYADLYLNSEFFKRGLLIITPHTEDKSVSQEAQSFVINNREFYFHQEQNGKSSLSPNARAVKKTQTLLAALTHASGPKNLLPLPEKPTVLFNKQRRDEIFLPLLFKNQNTTLGTYIYPWLTKSSSAFQQFNGFSQFVTAGCMFGASLRAVPDKGEEIELINHQIRLEPGATITAVRHENPLDNAEDKTSNPFELILLNEFEKNCLLMKSLAKPNADITIHYHLPVYDYLLFGLKLSFHQQITDQAFGEFVKLILERKTFYQKQLSQVASQQGIKVIFQSPFDNLLQELNSENPSASLSSQFNLSSFFATQNPYEREKSFVKLCLNRLAENEINPLHKQVWQDALKAQETLPETLEDLFKLANAVFIAASARNQKPYETCSLLPLSEKQIQLHYETLHTQFEKHFQKDQNPYPPAVNITGMEPVITYSPNTKGLLFYFACCLQTLSGLISNQKLAHHAARNIGFFTQSASTSPKENAGGELSGPVDLPSLLPEAKPVLKH</sequence>
<proteinExistence type="predicted"/>
<name>A0A0W0Y191_9GAMM</name>
<reference evidence="2 3" key="1">
    <citation type="submission" date="2015-11" db="EMBL/GenBank/DDBJ databases">
        <title>Genomic analysis of 38 Legionella species identifies large and diverse effector repertoires.</title>
        <authorList>
            <person name="Burstein D."/>
            <person name="Amaro F."/>
            <person name="Zusman T."/>
            <person name="Lifshitz Z."/>
            <person name="Cohen O."/>
            <person name="Gilbert J.A."/>
            <person name="Pupko T."/>
            <person name="Shuman H.A."/>
            <person name="Segal G."/>
        </authorList>
    </citation>
    <scope>NUCLEOTIDE SEQUENCE [LARGE SCALE GENOMIC DNA]</scope>
    <source>
        <strain evidence="2 3">CDC#1442-AUS-E</strain>
    </source>
</reference>
<accession>A0A0W0Y191</accession>
<dbReference type="AlphaFoldDB" id="A0A0W0Y191"/>
<dbReference type="RefSeq" id="WP_058507868.1">
    <property type="nucleotide sequence ID" value="NZ_CAAAIK010000030.1"/>
</dbReference>
<dbReference type="Proteomes" id="UP000054618">
    <property type="component" value="Unassembled WGS sequence"/>
</dbReference>
<gene>
    <name evidence="2" type="ORF">Lqui_1788</name>
</gene>
<evidence type="ECO:0000256" key="1">
    <source>
        <dbReference type="SAM" id="MobiDB-lite"/>
    </source>
</evidence>
<protein>
    <submittedName>
        <fullName evidence="2">Uncharacterized protein</fullName>
    </submittedName>
</protein>
<evidence type="ECO:0000313" key="2">
    <source>
        <dbReference type="EMBL" id="KTD50463.1"/>
    </source>
</evidence>
<evidence type="ECO:0000313" key="3">
    <source>
        <dbReference type="Proteomes" id="UP000054618"/>
    </source>
</evidence>
<dbReference type="EMBL" id="LNYS01000008">
    <property type="protein sequence ID" value="KTD50463.1"/>
    <property type="molecule type" value="Genomic_DNA"/>
</dbReference>
<dbReference type="STRING" id="45073.Lqui_1788"/>
<keyword evidence="3" id="KW-1185">Reference proteome</keyword>